<dbReference type="EMBL" id="HBGV01019306">
    <property type="protein sequence ID" value="CAD9518148.1"/>
    <property type="molecule type" value="Transcribed_RNA"/>
</dbReference>
<feature type="region of interest" description="Disordered" evidence="1">
    <location>
        <begin position="91"/>
        <end position="117"/>
    </location>
</feature>
<dbReference type="AlphaFoldDB" id="A0A7S2IFJ4"/>
<proteinExistence type="predicted"/>
<gene>
    <name evidence="2" type="ORF">HTAM1171_LOCUS11966</name>
</gene>
<name>A0A7S2IFJ4_9STRA</name>
<organism evidence="2">
    <name type="scientific">Helicotheca tamesis</name>
    <dbReference type="NCBI Taxonomy" id="374047"/>
    <lineage>
        <taxon>Eukaryota</taxon>
        <taxon>Sar</taxon>
        <taxon>Stramenopiles</taxon>
        <taxon>Ochrophyta</taxon>
        <taxon>Bacillariophyta</taxon>
        <taxon>Mediophyceae</taxon>
        <taxon>Lithodesmiophycidae</taxon>
        <taxon>Lithodesmiales</taxon>
        <taxon>Lithodesmiaceae</taxon>
        <taxon>Helicotheca</taxon>
    </lineage>
</organism>
<reference evidence="2" key="1">
    <citation type="submission" date="2021-01" db="EMBL/GenBank/DDBJ databases">
        <authorList>
            <person name="Corre E."/>
            <person name="Pelletier E."/>
            <person name="Niang G."/>
            <person name="Scheremetjew M."/>
            <person name="Finn R."/>
            <person name="Kale V."/>
            <person name="Holt S."/>
            <person name="Cochrane G."/>
            <person name="Meng A."/>
            <person name="Brown T."/>
            <person name="Cohen L."/>
        </authorList>
    </citation>
    <scope>NUCLEOTIDE SEQUENCE</scope>
    <source>
        <strain evidence="2">CCMP826</strain>
    </source>
</reference>
<protein>
    <submittedName>
        <fullName evidence="2">Uncharacterized protein</fullName>
    </submittedName>
</protein>
<evidence type="ECO:0000256" key="1">
    <source>
        <dbReference type="SAM" id="MobiDB-lite"/>
    </source>
</evidence>
<sequence>MADPATVGFLGIILCWRRKTTKIVSNESYGPCLQDKCDGKVDLVEYRTKSSIWFVPVGKPTTTEMARCQKCGHAIKATQYKLKMKYEAKGRVEPKAGPGKDDTLPEAKAELMKEGKV</sequence>
<accession>A0A7S2IFJ4</accession>
<evidence type="ECO:0000313" key="2">
    <source>
        <dbReference type="EMBL" id="CAD9518148.1"/>
    </source>
</evidence>